<reference evidence="4 5" key="1">
    <citation type="journal article" date="2004" name="Science">
        <title>The genome of the diatom Thalassiosira pseudonana: ecology, evolution, and metabolism.</title>
        <authorList>
            <person name="Armbrust E.V."/>
            <person name="Berges J.A."/>
            <person name="Bowler C."/>
            <person name="Green B.R."/>
            <person name="Martinez D."/>
            <person name="Putnam N.H."/>
            <person name="Zhou S."/>
            <person name="Allen A.E."/>
            <person name="Apt K.E."/>
            <person name="Bechner M."/>
            <person name="Brzezinski M.A."/>
            <person name="Chaal B.K."/>
            <person name="Chiovitti A."/>
            <person name="Davis A.K."/>
            <person name="Demarest M.S."/>
            <person name="Detter J.C."/>
            <person name="Glavina T."/>
            <person name="Goodstein D."/>
            <person name="Hadi M.Z."/>
            <person name="Hellsten U."/>
            <person name="Hildebrand M."/>
            <person name="Jenkins B.D."/>
            <person name="Jurka J."/>
            <person name="Kapitonov V.V."/>
            <person name="Kroger N."/>
            <person name="Lau W.W."/>
            <person name="Lane T.W."/>
            <person name="Larimer F.W."/>
            <person name="Lippmeier J.C."/>
            <person name="Lucas S."/>
            <person name="Medina M."/>
            <person name="Montsant A."/>
            <person name="Obornik M."/>
            <person name="Parker M.S."/>
            <person name="Palenik B."/>
            <person name="Pazour G.J."/>
            <person name="Richardson P.M."/>
            <person name="Rynearson T.A."/>
            <person name="Saito M.A."/>
            <person name="Schwartz D.C."/>
            <person name="Thamatrakoln K."/>
            <person name="Valentin K."/>
            <person name="Vardi A."/>
            <person name="Wilkerson F.P."/>
            <person name="Rokhsar D.S."/>
        </authorList>
    </citation>
    <scope>NUCLEOTIDE SEQUENCE [LARGE SCALE GENOMIC DNA]</scope>
    <source>
        <strain evidence="4 5">CCMP1335</strain>
    </source>
</reference>
<proteinExistence type="predicted"/>
<organism evidence="4 5">
    <name type="scientific">Thalassiosira pseudonana</name>
    <name type="common">Marine diatom</name>
    <name type="synonym">Cyclotella nana</name>
    <dbReference type="NCBI Taxonomy" id="35128"/>
    <lineage>
        <taxon>Eukaryota</taxon>
        <taxon>Sar</taxon>
        <taxon>Stramenopiles</taxon>
        <taxon>Ochrophyta</taxon>
        <taxon>Bacillariophyta</taxon>
        <taxon>Coscinodiscophyceae</taxon>
        <taxon>Thalassiosirophycidae</taxon>
        <taxon>Thalassiosirales</taxon>
        <taxon>Thalassiosiraceae</taxon>
        <taxon>Thalassiosira</taxon>
    </lineage>
</organism>
<dbReference type="GO" id="GO:0009536">
    <property type="term" value="C:plastid"/>
    <property type="evidence" value="ECO:0007669"/>
    <property type="project" value="UniProtKB-SubCell"/>
</dbReference>
<gene>
    <name evidence="4" type="ORF">THAPSDRAFT_5815</name>
</gene>
<dbReference type="PaxDb" id="35128-Thaps5815"/>
<evidence type="ECO:0000313" key="5">
    <source>
        <dbReference type="Proteomes" id="UP000001449"/>
    </source>
</evidence>
<evidence type="ECO:0000313" key="4">
    <source>
        <dbReference type="EMBL" id="EED92209.1"/>
    </source>
</evidence>
<name>B8C3Z4_THAPS</name>
<dbReference type="InterPro" id="IPR006843">
    <property type="entry name" value="PAP/fibrillin_dom"/>
</dbReference>
<protein>
    <recommendedName>
        <fullName evidence="3">Plastid lipid-associated protein/fibrillin conserved domain-containing protein</fullName>
    </recommendedName>
</protein>
<accession>B8C3Z4</accession>
<sequence length="213" mass="23240">MDASRGIFHRSDRGSSVGDVDDDVPLKAVWRMIWTSAFDVVSLGASPVVAPSAIYQVITNPPIAINIIDFIPRIQSFFPSFLTPSISSLLRAEVTTRATPRKGMPNRIGLTFEGVKLQPVELFGRRVDNGNSLLLPSLEIDLTWPQSLLGQIAPYLPGGIGEVLDPSRRVGGSDDVDKPGYFDVEYLDDELLVIRQQAPGGVFALVKVDSYDV</sequence>
<dbReference type="eggNOG" id="ENOG502S465">
    <property type="taxonomic scope" value="Eukaryota"/>
</dbReference>
<dbReference type="EMBL" id="CM000642">
    <property type="protein sequence ID" value="EED92209.1"/>
    <property type="molecule type" value="Genomic_DNA"/>
</dbReference>
<dbReference type="RefSeq" id="XP_002290457.1">
    <property type="nucleotide sequence ID" value="XM_002290421.1"/>
</dbReference>
<feature type="domain" description="Plastid lipid-associated protein/fibrillin conserved" evidence="3">
    <location>
        <begin position="20"/>
        <end position="196"/>
    </location>
</feature>
<dbReference type="KEGG" id="tps:THAPSDRAFT_5815"/>
<evidence type="ECO:0000259" key="3">
    <source>
        <dbReference type="Pfam" id="PF04755"/>
    </source>
</evidence>
<reference evidence="4 5" key="2">
    <citation type="journal article" date="2008" name="Nature">
        <title>The Phaeodactylum genome reveals the evolutionary history of diatom genomes.</title>
        <authorList>
            <person name="Bowler C."/>
            <person name="Allen A.E."/>
            <person name="Badger J.H."/>
            <person name="Grimwood J."/>
            <person name="Jabbari K."/>
            <person name="Kuo A."/>
            <person name="Maheswari U."/>
            <person name="Martens C."/>
            <person name="Maumus F."/>
            <person name="Otillar R.P."/>
            <person name="Rayko E."/>
            <person name="Salamov A."/>
            <person name="Vandepoele K."/>
            <person name="Beszteri B."/>
            <person name="Gruber A."/>
            <person name="Heijde M."/>
            <person name="Katinka M."/>
            <person name="Mock T."/>
            <person name="Valentin K."/>
            <person name="Verret F."/>
            <person name="Berges J.A."/>
            <person name="Brownlee C."/>
            <person name="Cadoret J.P."/>
            <person name="Chiovitti A."/>
            <person name="Choi C.J."/>
            <person name="Coesel S."/>
            <person name="De Martino A."/>
            <person name="Detter J.C."/>
            <person name="Durkin C."/>
            <person name="Falciatore A."/>
            <person name="Fournet J."/>
            <person name="Haruta M."/>
            <person name="Huysman M.J."/>
            <person name="Jenkins B.D."/>
            <person name="Jiroutova K."/>
            <person name="Jorgensen R.E."/>
            <person name="Joubert Y."/>
            <person name="Kaplan A."/>
            <person name="Kroger N."/>
            <person name="Kroth P.G."/>
            <person name="La Roche J."/>
            <person name="Lindquist E."/>
            <person name="Lommer M."/>
            <person name="Martin-Jezequel V."/>
            <person name="Lopez P.J."/>
            <person name="Lucas S."/>
            <person name="Mangogna M."/>
            <person name="McGinnis K."/>
            <person name="Medlin L.K."/>
            <person name="Montsant A."/>
            <person name="Oudot-Le Secq M.P."/>
            <person name="Napoli C."/>
            <person name="Obornik M."/>
            <person name="Parker M.S."/>
            <person name="Petit J.L."/>
            <person name="Porcel B.M."/>
            <person name="Poulsen N."/>
            <person name="Robison M."/>
            <person name="Rychlewski L."/>
            <person name="Rynearson T.A."/>
            <person name="Schmutz J."/>
            <person name="Shapiro H."/>
            <person name="Siaut M."/>
            <person name="Stanley M."/>
            <person name="Sussman M.R."/>
            <person name="Taylor A.R."/>
            <person name="Vardi A."/>
            <person name="von Dassow P."/>
            <person name="Vyverman W."/>
            <person name="Willis A."/>
            <person name="Wyrwicz L.S."/>
            <person name="Rokhsar D.S."/>
            <person name="Weissenbach J."/>
            <person name="Armbrust E.V."/>
            <person name="Green B.R."/>
            <person name="Van de Peer Y."/>
            <person name="Grigoriev I.V."/>
        </authorList>
    </citation>
    <scope>NUCLEOTIDE SEQUENCE [LARGE SCALE GENOMIC DNA]</scope>
    <source>
        <strain evidence="4 5">CCMP1335</strain>
    </source>
</reference>
<dbReference type="GeneID" id="7442308"/>
<evidence type="ECO:0000256" key="2">
    <source>
        <dbReference type="ARBA" id="ARBA00022640"/>
    </source>
</evidence>
<comment type="subcellular location">
    <subcellularLocation>
        <location evidence="1">Plastid</location>
    </subcellularLocation>
</comment>
<keyword evidence="2" id="KW-0934">Plastid</keyword>
<dbReference type="HOGENOM" id="CLU_1296702_0_0_1"/>
<evidence type="ECO:0000256" key="1">
    <source>
        <dbReference type="ARBA" id="ARBA00004474"/>
    </source>
</evidence>
<keyword evidence="5" id="KW-1185">Reference proteome</keyword>
<dbReference type="Pfam" id="PF04755">
    <property type="entry name" value="PAP_fibrillin"/>
    <property type="match status" value="1"/>
</dbReference>
<dbReference type="Proteomes" id="UP000001449">
    <property type="component" value="Chromosome 5"/>
</dbReference>
<dbReference type="InParanoid" id="B8C3Z4"/>
<dbReference type="AlphaFoldDB" id="B8C3Z4"/>